<keyword evidence="5" id="KW-0408">Iron</keyword>
<comment type="caution">
    <text evidence="7">The sequence shown here is derived from an EMBL/GenBank/DDBJ whole genome shotgun (WGS) entry which is preliminary data.</text>
</comment>
<feature type="domain" description="Glutaredoxin" evidence="6">
    <location>
        <begin position="13"/>
        <end position="77"/>
    </location>
</feature>
<dbReference type="InterPro" id="IPR002109">
    <property type="entry name" value="Glutaredoxin"/>
</dbReference>
<dbReference type="PROSITE" id="PS51354">
    <property type="entry name" value="GLUTAREDOXIN_2"/>
    <property type="match status" value="1"/>
</dbReference>
<evidence type="ECO:0000256" key="2">
    <source>
        <dbReference type="ARBA" id="ARBA00022714"/>
    </source>
</evidence>
<dbReference type="NCBIfam" id="TIGR00365">
    <property type="entry name" value="Grx4 family monothiol glutaredoxin"/>
    <property type="match status" value="1"/>
</dbReference>
<name>A0A8J7CLX8_9BACT</name>
<keyword evidence="5" id="KW-0479">Metal-binding</keyword>
<evidence type="ECO:0000256" key="1">
    <source>
        <dbReference type="ARBA" id="ARBA00009630"/>
    </source>
</evidence>
<evidence type="ECO:0000256" key="3">
    <source>
        <dbReference type="ARBA" id="ARBA00023284"/>
    </source>
</evidence>
<organism evidence="7 8">
    <name type="scientific">Candidatus Polarisedimenticola svalbardensis</name>
    <dbReference type="NCBI Taxonomy" id="2886004"/>
    <lineage>
        <taxon>Bacteria</taxon>
        <taxon>Pseudomonadati</taxon>
        <taxon>Acidobacteriota</taxon>
        <taxon>Candidatus Polarisedimenticolia</taxon>
        <taxon>Candidatus Polarisedimenticolales</taxon>
        <taxon>Candidatus Polarisedimenticolaceae</taxon>
        <taxon>Candidatus Polarisedimenticola</taxon>
    </lineage>
</organism>
<accession>A0A8J7CLX8</accession>
<dbReference type="InterPro" id="IPR036249">
    <property type="entry name" value="Thioredoxin-like_sf"/>
</dbReference>
<dbReference type="PANTHER" id="PTHR10293">
    <property type="entry name" value="GLUTAREDOXIN FAMILY MEMBER"/>
    <property type="match status" value="1"/>
</dbReference>
<keyword evidence="3" id="KW-0676">Redox-active center</keyword>
<evidence type="ECO:0000256" key="5">
    <source>
        <dbReference type="PIRSR" id="PIRSR005894-2"/>
    </source>
</evidence>
<dbReference type="EMBL" id="JACXWD010000040">
    <property type="protein sequence ID" value="MBD3868713.1"/>
    <property type="molecule type" value="Genomic_DNA"/>
</dbReference>
<dbReference type="InterPro" id="IPR014434">
    <property type="entry name" value="Monothiol_GRX"/>
</dbReference>
<sequence>METFKKETAENRVFLYAKGEKGAPACGFSNQVMQLFGVLGVDFQVRNILLDPMIRQELSVWTQWPTIPQVFIEGEFVGGCDIVTEMYENGELQKKLGLS</sequence>
<dbReference type="GO" id="GO:0015036">
    <property type="term" value="F:disulfide oxidoreductase activity"/>
    <property type="evidence" value="ECO:0007669"/>
    <property type="project" value="InterPro"/>
</dbReference>
<keyword evidence="2 5" id="KW-0001">2Fe-2S</keyword>
<evidence type="ECO:0000256" key="4">
    <source>
        <dbReference type="PIRNR" id="PIRNR005894"/>
    </source>
</evidence>
<keyword evidence="5" id="KW-0411">Iron-sulfur</keyword>
<feature type="binding site" evidence="5">
    <location>
        <position position="26"/>
    </location>
    <ligand>
        <name>[2Fe-2S] cluster</name>
        <dbReference type="ChEBI" id="CHEBI:190135"/>
        <note>ligand shared between dimeric partners</note>
    </ligand>
</feature>
<dbReference type="PIRSF" id="PIRSF005894">
    <property type="entry name" value="Monothiol_GRX"/>
    <property type="match status" value="1"/>
</dbReference>
<reference evidence="7 8" key="1">
    <citation type="submission" date="2020-08" db="EMBL/GenBank/DDBJ databases">
        <title>Acidobacteriota in marine sediments use diverse sulfur dissimilation pathways.</title>
        <authorList>
            <person name="Wasmund K."/>
        </authorList>
    </citation>
    <scope>NUCLEOTIDE SEQUENCE [LARGE SCALE GENOMIC DNA]</scope>
    <source>
        <strain evidence="7">MAG AM4</strain>
    </source>
</reference>
<dbReference type="Gene3D" id="3.40.30.10">
    <property type="entry name" value="Glutaredoxin"/>
    <property type="match status" value="1"/>
</dbReference>
<gene>
    <name evidence="7" type="primary">grxD</name>
    <name evidence="7" type="ORF">IFK94_11360</name>
</gene>
<proteinExistence type="inferred from homology"/>
<dbReference type="SUPFAM" id="SSF52833">
    <property type="entry name" value="Thioredoxin-like"/>
    <property type="match status" value="1"/>
</dbReference>
<evidence type="ECO:0000313" key="7">
    <source>
        <dbReference type="EMBL" id="MBD3868713.1"/>
    </source>
</evidence>
<protein>
    <recommendedName>
        <fullName evidence="4">Glutaredoxin</fullName>
    </recommendedName>
</protein>
<comment type="similarity">
    <text evidence="1 4">Belongs to the glutaredoxin family. Monothiol subfamily.</text>
</comment>
<dbReference type="PANTHER" id="PTHR10293:SF16">
    <property type="entry name" value="GLUTAREDOXIN-RELATED PROTEIN 5, MITOCHONDRIAL"/>
    <property type="match status" value="1"/>
</dbReference>
<dbReference type="Proteomes" id="UP000648239">
    <property type="component" value="Unassembled WGS sequence"/>
</dbReference>
<dbReference type="GO" id="GO:0046872">
    <property type="term" value="F:metal ion binding"/>
    <property type="evidence" value="ECO:0007669"/>
    <property type="project" value="UniProtKB-KW"/>
</dbReference>
<dbReference type="GO" id="GO:0051537">
    <property type="term" value="F:2 iron, 2 sulfur cluster binding"/>
    <property type="evidence" value="ECO:0007669"/>
    <property type="project" value="UniProtKB-KW"/>
</dbReference>
<dbReference type="InterPro" id="IPR004480">
    <property type="entry name" value="Monothiol_GRX-rel"/>
</dbReference>
<evidence type="ECO:0000259" key="6">
    <source>
        <dbReference type="Pfam" id="PF00462"/>
    </source>
</evidence>
<dbReference type="AlphaFoldDB" id="A0A8J7CLX8"/>
<dbReference type="Pfam" id="PF00462">
    <property type="entry name" value="Glutaredoxin"/>
    <property type="match status" value="1"/>
</dbReference>
<evidence type="ECO:0000313" key="8">
    <source>
        <dbReference type="Proteomes" id="UP000648239"/>
    </source>
</evidence>